<dbReference type="Proteomes" id="UP000623467">
    <property type="component" value="Unassembled WGS sequence"/>
</dbReference>
<evidence type="ECO:0000313" key="3">
    <source>
        <dbReference type="Proteomes" id="UP000623467"/>
    </source>
</evidence>
<feature type="compositionally biased region" description="Polar residues" evidence="1">
    <location>
        <begin position="188"/>
        <end position="199"/>
    </location>
</feature>
<feature type="compositionally biased region" description="Polar residues" evidence="1">
    <location>
        <begin position="44"/>
        <end position="71"/>
    </location>
</feature>
<sequence>MPHRLSALHTLTRPRLHQQASSAARRTKGVPRHRPLPPPIATLPTHSGSPSPSAASTLNDRGAVSTPSGRTTHAPPAHHAPYPPPGAYEIRCGRVYVRPGDPARAPPVVRAAALPHHSWRLCPVSVARHDPQPADAPVRRDWWRRWWRHDPDGAHGRRGDEAQRSRAEKMLQLLHHRDEYVAEEQFQPEKSPNAASSNVPIRAPRPEQFPHKRGPLASFTLRSRSP</sequence>
<name>A0A8H7CE70_9AGAR</name>
<accession>A0A8H7CE70</accession>
<feature type="region of interest" description="Disordered" evidence="1">
    <location>
        <begin position="181"/>
        <end position="226"/>
    </location>
</feature>
<dbReference type="AlphaFoldDB" id="A0A8H7CE70"/>
<feature type="region of interest" description="Disordered" evidence="1">
    <location>
        <begin position="1"/>
        <end position="85"/>
    </location>
</feature>
<evidence type="ECO:0000313" key="2">
    <source>
        <dbReference type="EMBL" id="KAF7333236.1"/>
    </source>
</evidence>
<evidence type="ECO:0000256" key="1">
    <source>
        <dbReference type="SAM" id="MobiDB-lite"/>
    </source>
</evidence>
<gene>
    <name evidence="2" type="ORF">MSAN_02431000</name>
</gene>
<protein>
    <submittedName>
        <fullName evidence="2">Uncharacterized protein</fullName>
    </submittedName>
</protein>
<reference evidence="2" key="1">
    <citation type="submission" date="2020-05" db="EMBL/GenBank/DDBJ databases">
        <title>Mycena genomes resolve the evolution of fungal bioluminescence.</title>
        <authorList>
            <person name="Tsai I.J."/>
        </authorList>
    </citation>
    <scope>NUCLEOTIDE SEQUENCE</scope>
    <source>
        <strain evidence="2">160909Yilan</strain>
    </source>
</reference>
<dbReference type="EMBL" id="JACAZH010000058">
    <property type="protein sequence ID" value="KAF7333236.1"/>
    <property type="molecule type" value="Genomic_DNA"/>
</dbReference>
<keyword evidence="3" id="KW-1185">Reference proteome</keyword>
<proteinExistence type="predicted"/>
<organism evidence="2 3">
    <name type="scientific">Mycena sanguinolenta</name>
    <dbReference type="NCBI Taxonomy" id="230812"/>
    <lineage>
        <taxon>Eukaryota</taxon>
        <taxon>Fungi</taxon>
        <taxon>Dikarya</taxon>
        <taxon>Basidiomycota</taxon>
        <taxon>Agaricomycotina</taxon>
        <taxon>Agaricomycetes</taxon>
        <taxon>Agaricomycetidae</taxon>
        <taxon>Agaricales</taxon>
        <taxon>Marasmiineae</taxon>
        <taxon>Mycenaceae</taxon>
        <taxon>Mycena</taxon>
    </lineage>
</organism>
<comment type="caution">
    <text evidence="2">The sequence shown here is derived from an EMBL/GenBank/DDBJ whole genome shotgun (WGS) entry which is preliminary data.</text>
</comment>
<feature type="compositionally biased region" description="Basic residues" evidence="1">
    <location>
        <begin position="25"/>
        <end position="35"/>
    </location>
</feature>